<dbReference type="GO" id="GO:0016829">
    <property type="term" value="F:lyase activity"/>
    <property type="evidence" value="ECO:0007669"/>
    <property type="project" value="InterPro"/>
</dbReference>
<dbReference type="SUPFAM" id="SSF103378">
    <property type="entry name" value="2-methylcitrate dehydratase PrpD"/>
    <property type="match status" value="1"/>
</dbReference>
<dbReference type="OrthoDB" id="9797528at2"/>
<accession>A0A401ZM81</accession>
<proteinExistence type="predicted"/>
<gene>
    <name evidence="2" type="ORF">KDAU_52530</name>
</gene>
<comment type="caution">
    <text evidence="2">The sequence shown here is derived from an EMBL/GenBank/DDBJ whole genome shotgun (WGS) entry which is preliminary data.</text>
</comment>
<evidence type="ECO:0000313" key="3">
    <source>
        <dbReference type="Proteomes" id="UP000287224"/>
    </source>
</evidence>
<dbReference type="RefSeq" id="WP_160146134.1">
    <property type="nucleotide sequence ID" value="NZ_BIFQ01000002.1"/>
</dbReference>
<feature type="domain" description="MmgE/PrpD N-terminal" evidence="1">
    <location>
        <begin position="5"/>
        <end position="70"/>
    </location>
</feature>
<dbReference type="Pfam" id="PF03972">
    <property type="entry name" value="MmgE_PrpD_N"/>
    <property type="match status" value="1"/>
</dbReference>
<protein>
    <recommendedName>
        <fullName evidence="1">MmgE/PrpD N-terminal domain-containing protein</fullName>
    </recommendedName>
</protein>
<organism evidence="2 3">
    <name type="scientific">Dictyobacter aurantiacus</name>
    <dbReference type="NCBI Taxonomy" id="1936993"/>
    <lineage>
        <taxon>Bacteria</taxon>
        <taxon>Bacillati</taxon>
        <taxon>Chloroflexota</taxon>
        <taxon>Ktedonobacteria</taxon>
        <taxon>Ktedonobacterales</taxon>
        <taxon>Dictyobacteraceae</taxon>
        <taxon>Dictyobacter</taxon>
    </lineage>
</organism>
<keyword evidence="3" id="KW-1185">Reference proteome</keyword>
<sequence length="75" mass="8137">MTQVERLAAWIERATYTDLSEEAKEALKIHILDALGCVFGALDGPPIRMLRAQLEDFGGRPLVTLMGGGKVAPDL</sequence>
<dbReference type="EMBL" id="BIFQ01000002">
    <property type="protein sequence ID" value="GCE07924.1"/>
    <property type="molecule type" value="Genomic_DNA"/>
</dbReference>
<evidence type="ECO:0000313" key="2">
    <source>
        <dbReference type="EMBL" id="GCE07924.1"/>
    </source>
</evidence>
<dbReference type="InterPro" id="IPR042183">
    <property type="entry name" value="MmgE/PrpD_sf_1"/>
</dbReference>
<dbReference type="InterPro" id="IPR045336">
    <property type="entry name" value="MmgE_PrpD_N"/>
</dbReference>
<dbReference type="Gene3D" id="1.10.4100.10">
    <property type="entry name" value="2-methylcitrate dehydratase PrpD"/>
    <property type="match status" value="1"/>
</dbReference>
<evidence type="ECO:0000259" key="1">
    <source>
        <dbReference type="Pfam" id="PF03972"/>
    </source>
</evidence>
<dbReference type="AlphaFoldDB" id="A0A401ZM81"/>
<dbReference type="Proteomes" id="UP000287224">
    <property type="component" value="Unassembled WGS sequence"/>
</dbReference>
<name>A0A401ZM81_9CHLR</name>
<reference evidence="3" key="1">
    <citation type="submission" date="2018-12" db="EMBL/GenBank/DDBJ databases">
        <title>Tengunoibacter tsumagoiensis gen. nov., sp. nov., Dictyobacter kobayashii sp. nov., D. alpinus sp. nov., and D. joshuensis sp. nov. and description of Dictyobacteraceae fam. nov. within the order Ktedonobacterales isolated from Tengu-no-mugimeshi.</title>
        <authorList>
            <person name="Wang C.M."/>
            <person name="Zheng Y."/>
            <person name="Sakai Y."/>
            <person name="Toyoda A."/>
            <person name="Minakuchi Y."/>
            <person name="Abe K."/>
            <person name="Yokota A."/>
            <person name="Yabe S."/>
        </authorList>
    </citation>
    <scope>NUCLEOTIDE SEQUENCE [LARGE SCALE GENOMIC DNA]</scope>
    <source>
        <strain evidence="3">S-27</strain>
    </source>
</reference>
<dbReference type="InterPro" id="IPR036148">
    <property type="entry name" value="MmgE/PrpD_sf"/>
</dbReference>